<dbReference type="GO" id="GO:0016740">
    <property type="term" value="F:transferase activity"/>
    <property type="evidence" value="ECO:0007669"/>
    <property type="project" value="UniProtKB-KW"/>
</dbReference>
<sequence>MVAASKLPVNTNVTAEQMAEEIFGAGISIESASYTGDPVASGIYSDGLATSPGVAPSDTGVILSTGKATDFTQESGDSNQAAWTTTNTSGPDGVSDLNQIAGMKTFDAAIFEAEFIPEGNTLSMQIVFSSEEYLEYTNSGFNDAVGIWVNGTKAEMTVGDGEISIDNINDTSNQNLFVDNTSGIFNTEMDGFTVTMTLKAPVNPDEINTIRIGVADAGDASYDSNLLIKGDSIQTAVVAGDDELEVRQGQEAVVDLLDNDFSSSGSSLTITAINGVPVVAGTQVALPTGELITLNLDGTITVTGNDTEGENTFSYMVEDEAGNTDTGFATVTTIPCFSDGTLIETVRGAVPVEALQVGDLVHTLDHGPQPIRWTGRVEVAGTDRFAPVVLPVSGNRPPLRVSPQHRLFVSATQMLLLHEVREVLVSARDLVRTGLAAEDPVPRLRYHHILFDRHEIVCAHGLWSESYHPGATILSDMDADVRAELLALFPELGRPAGQGGRVPARPIVKAADIGAACALGTVAPGVTGPGPAPTRH</sequence>
<dbReference type="NCBIfam" id="NF038133">
    <property type="entry name" value="choice_anch_L"/>
    <property type="match status" value="1"/>
</dbReference>
<name>A0A6B0TI32_9RHOB</name>
<comment type="caution">
    <text evidence="3">The sequence shown here is derived from an EMBL/GenBank/DDBJ whole genome shotgun (WGS) entry which is preliminary data.</text>
</comment>
<dbReference type="Proteomes" id="UP000436016">
    <property type="component" value="Unassembled WGS sequence"/>
</dbReference>
<evidence type="ECO:0000313" key="3">
    <source>
        <dbReference type="EMBL" id="MXU64070.1"/>
    </source>
</evidence>
<feature type="domain" description="Hedgehog/Intein (Hint)" evidence="2">
    <location>
        <begin position="335"/>
        <end position="470"/>
    </location>
</feature>
<dbReference type="Gene3D" id="2.170.16.10">
    <property type="entry name" value="Hedgehog/Intein (Hint) domain"/>
    <property type="match status" value="1"/>
</dbReference>
<organism evidence="3 4">
    <name type="scientific">Oceanomicrobium pacificus</name>
    <dbReference type="NCBI Taxonomy" id="2692916"/>
    <lineage>
        <taxon>Bacteria</taxon>
        <taxon>Pseudomonadati</taxon>
        <taxon>Pseudomonadota</taxon>
        <taxon>Alphaproteobacteria</taxon>
        <taxon>Rhodobacterales</taxon>
        <taxon>Paracoccaceae</taxon>
        <taxon>Oceanomicrobium</taxon>
    </lineage>
</organism>
<dbReference type="Pfam" id="PF13403">
    <property type="entry name" value="Hint_2"/>
    <property type="match status" value="1"/>
</dbReference>
<keyword evidence="4" id="KW-1185">Reference proteome</keyword>
<dbReference type="InterPro" id="IPR049804">
    <property type="entry name" value="Choice_anch_L"/>
</dbReference>
<proteinExistence type="predicted"/>
<evidence type="ECO:0000313" key="4">
    <source>
        <dbReference type="Proteomes" id="UP000436016"/>
    </source>
</evidence>
<gene>
    <name evidence="3" type="ORF">GSH16_01325</name>
</gene>
<dbReference type="SUPFAM" id="SSF51294">
    <property type="entry name" value="Hedgehog/intein (Hint) domain"/>
    <property type="match status" value="1"/>
</dbReference>
<evidence type="ECO:0000256" key="1">
    <source>
        <dbReference type="SAM" id="MobiDB-lite"/>
    </source>
</evidence>
<dbReference type="Pfam" id="PF17963">
    <property type="entry name" value="Big_9"/>
    <property type="match status" value="1"/>
</dbReference>
<feature type="region of interest" description="Disordered" evidence="1">
    <location>
        <begin position="70"/>
        <end position="91"/>
    </location>
</feature>
<reference evidence="3 4" key="1">
    <citation type="submission" date="2019-12" db="EMBL/GenBank/DDBJ databases">
        <title>Strain KN286 was isolated from seawater, which was collected from Caroline Seamount in the tropical western Pacific.</title>
        <authorList>
            <person name="Wang Q."/>
        </authorList>
    </citation>
    <scope>NUCLEOTIDE SEQUENCE [LARGE SCALE GENOMIC DNA]</scope>
    <source>
        <strain evidence="3 4">KN286</strain>
    </source>
</reference>
<dbReference type="AlphaFoldDB" id="A0A6B0TI32"/>
<keyword evidence="3" id="KW-0808">Transferase</keyword>
<dbReference type="InterPro" id="IPR028992">
    <property type="entry name" value="Hedgehog/Intein_dom"/>
</dbReference>
<dbReference type="EMBL" id="WUWG01000001">
    <property type="protein sequence ID" value="MXU64070.1"/>
    <property type="molecule type" value="Genomic_DNA"/>
</dbReference>
<dbReference type="RefSeq" id="WP_160851133.1">
    <property type="nucleotide sequence ID" value="NZ_WUWG01000001.1"/>
</dbReference>
<dbReference type="InterPro" id="IPR036844">
    <property type="entry name" value="Hint_dom_sf"/>
</dbReference>
<protein>
    <submittedName>
        <fullName evidence="3">2,3,4,5-tetrahydropyridine-2,6-carboxylate N-succinyltransferase</fullName>
    </submittedName>
</protein>
<feature type="compositionally biased region" description="Polar residues" evidence="1">
    <location>
        <begin position="70"/>
        <end position="90"/>
    </location>
</feature>
<evidence type="ECO:0000259" key="2">
    <source>
        <dbReference type="Pfam" id="PF13403"/>
    </source>
</evidence>
<accession>A0A6B0TI32</accession>